<dbReference type="EMBL" id="KE504142">
    <property type="protein sequence ID" value="EPT01325.1"/>
    <property type="molecule type" value="Genomic_DNA"/>
</dbReference>
<comment type="cofactor">
    <cofactor evidence="4">
        <name>Zn(2+)</name>
        <dbReference type="ChEBI" id="CHEBI:29105"/>
    </cofactor>
    <text evidence="4">Binds 2 Zn(2+) ions per subunit.</text>
</comment>
<feature type="disulfide bond" evidence="5">
    <location>
        <begin position="248"/>
        <end position="253"/>
    </location>
</feature>
<evidence type="ECO:0000256" key="4">
    <source>
        <dbReference type="PIRSR" id="PIRSR000948-1"/>
    </source>
</evidence>
<keyword evidence="4" id="KW-0862">Zinc</keyword>
<evidence type="ECO:0000256" key="3">
    <source>
        <dbReference type="PIRNR" id="PIRNR000948"/>
    </source>
</evidence>
<dbReference type="eggNOG" id="KOG3770">
    <property type="taxonomic scope" value="Eukaryota"/>
</dbReference>
<dbReference type="Pfam" id="PF00149">
    <property type="entry name" value="Metallophos"/>
    <property type="match status" value="1"/>
</dbReference>
<feature type="binding site" evidence="4">
    <location>
        <position position="233"/>
    </location>
    <ligand>
        <name>Zn(2+)</name>
        <dbReference type="ChEBI" id="CHEBI:29105"/>
        <label>1</label>
    </ligand>
</feature>
<keyword evidence="4" id="KW-0479">Metal-binding</keyword>
<dbReference type="PANTHER" id="PTHR10340:SF27">
    <property type="entry name" value="ACL091CP"/>
    <property type="match status" value="1"/>
</dbReference>
<feature type="binding site" evidence="4">
    <location>
        <position position="467"/>
    </location>
    <ligand>
        <name>Zn(2+)</name>
        <dbReference type="ChEBI" id="CHEBI:29105"/>
        <label>2</label>
    </ligand>
</feature>
<keyword evidence="3" id="KW-0326">Glycosidase</keyword>
<comment type="function">
    <text evidence="3">Converts sphingomyelin to ceramide.</text>
</comment>
<feature type="signal peptide" evidence="6">
    <location>
        <begin position="1"/>
        <end position="16"/>
    </location>
</feature>
<dbReference type="InParanoid" id="S8FT12"/>
<feature type="disulfide bond" evidence="5">
    <location>
        <begin position="254"/>
        <end position="280"/>
    </location>
</feature>
<dbReference type="HOGENOM" id="CLU_014743_2_1_1"/>
<sequence>MAGFVLLTAFLRTVVCLPNGLQSAYTASGAFPTSLYASYYNDPTATTAEPQPVISDPVTHQVYPYWLTNADEIPQNDTTEIHPLPAPASSSALLEAALAQIASIASNPVFANDTCSACQASLVAAKFLAMAAPEQGPALAVRLCEYFNYSSTVDCETTYGINTLASVMTQVIAAADVGGYDGQMICNEFLSLCPRAPTSPLDLDSWFAKPKPNPLPPTKQPTGERLKILHLSDLHIDPRYAIGAEANCSQFLCCRVNSYNDESSINQTVQPAPRFGAFNCDSPYPLITSVLEAIPALTGTEDSGFNFTIYTGDLIPHDPSNELSRRVHSVLYDLIKRLVNTGPVYAVQGNHDTYNMAMDSPHNIDNGLVDQFAWNYDHLAGLWELEDWIDADTAQQARTHYSAYSVQRQDGLRIVTINTDFCMTFTLQNYFNYINLASSDNSGMLRFLTDELQDAEDAGERVWILGHVLSGWDGTEPLENPSNLFYQIVDRYSPHVIAGIFFGHTHEDQLSIFYANNATNISADNAQTVAWITPSVTPLTNLNSGFRVYEVDSGTFEILDAYTWQADVNAFGGLDGQTEFGPTFEFEYSARDAYGGSITEWGPNDPLNATWWHLVTEAMERNSSLIQLYNLYQSKSSILTPECTGECLSAKICYLRSGSASLAFANCPVGYGTTQSGPYPG</sequence>
<keyword evidence="5" id="KW-1015">Disulfide bond</keyword>
<dbReference type="AlphaFoldDB" id="S8FT12"/>
<keyword evidence="9" id="KW-1185">Reference proteome</keyword>
<protein>
    <recommendedName>
        <fullName evidence="3">Sphingomyelin phosphodiesterase</fullName>
    </recommendedName>
</protein>
<dbReference type="GO" id="GO:0006685">
    <property type="term" value="P:sphingomyelin catabolic process"/>
    <property type="evidence" value="ECO:0007669"/>
    <property type="project" value="UniProtKB-UniRule"/>
</dbReference>
<dbReference type="PANTHER" id="PTHR10340">
    <property type="entry name" value="SPHINGOMYELIN PHOSPHODIESTERASE"/>
    <property type="match status" value="1"/>
</dbReference>
<feature type="binding site" evidence="4">
    <location>
        <position position="504"/>
    </location>
    <ligand>
        <name>Zn(2+)</name>
        <dbReference type="ChEBI" id="CHEBI:29105"/>
        <label>2</label>
    </ligand>
</feature>
<dbReference type="CDD" id="cd00842">
    <property type="entry name" value="MPP_ASMase"/>
    <property type="match status" value="1"/>
</dbReference>
<feature type="binding site" evidence="4">
    <location>
        <position position="313"/>
    </location>
    <ligand>
        <name>Zn(2+)</name>
        <dbReference type="ChEBI" id="CHEBI:29105"/>
        <label>1</label>
    </ligand>
</feature>
<feature type="domain" description="Calcineurin-like phosphoesterase" evidence="7">
    <location>
        <begin position="226"/>
        <end position="507"/>
    </location>
</feature>
<dbReference type="Proteomes" id="UP000015241">
    <property type="component" value="Unassembled WGS sequence"/>
</dbReference>
<name>S8FT12_FOMSC</name>
<keyword evidence="6" id="KW-0732">Signal</keyword>
<feature type="binding site" evidence="4">
    <location>
        <position position="506"/>
    </location>
    <ligand>
        <name>Zn(2+)</name>
        <dbReference type="ChEBI" id="CHEBI:29105"/>
        <label>1</label>
    </ligand>
</feature>
<dbReference type="GO" id="GO:0004767">
    <property type="term" value="F:sphingomyelin phosphodiesterase activity"/>
    <property type="evidence" value="ECO:0007669"/>
    <property type="project" value="UniProtKB-UniRule"/>
</dbReference>
<feature type="chain" id="PRO_5004551649" description="Sphingomyelin phosphodiesterase" evidence="6">
    <location>
        <begin position="17"/>
        <end position="681"/>
    </location>
</feature>
<keyword evidence="2" id="KW-0325">Glycoprotein</keyword>
<dbReference type="OrthoDB" id="282973at2759"/>
<proteinExistence type="inferred from homology"/>
<dbReference type="InterPro" id="IPR029052">
    <property type="entry name" value="Metallo-depent_PP-like"/>
</dbReference>
<gene>
    <name evidence="8" type="ORF">FOMPIDRAFT_1161565</name>
</gene>
<feature type="binding site" evidence="4">
    <location>
        <position position="350"/>
    </location>
    <ligand>
        <name>Zn(2+)</name>
        <dbReference type="ChEBI" id="CHEBI:29105"/>
        <label>2</label>
    </ligand>
</feature>
<evidence type="ECO:0000256" key="1">
    <source>
        <dbReference type="ARBA" id="ARBA00022801"/>
    </source>
</evidence>
<evidence type="ECO:0000256" key="2">
    <source>
        <dbReference type="ARBA" id="ARBA00023180"/>
    </source>
</evidence>
<dbReference type="InterPro" id="IPR004843">
    <property type="entry name" value="Calcineurin-like_PHP"/>
</dbReference>
<comment type="similarity">
    <text evidence="3">Belongs to the acid sphingomyelinase family.</text>
</comment>
<evidence type="ECO:0000259" key="7">
    <source>
        <dbReference type="Pfam" id="PF00149"/>
    </source>
</evidence>
<dbReference type="SUPFAM" id="SSF56300">
    <property type="entry name" value="Metallo-dependent phosphatases"/>
    <property type="match status" value="1"/>
</dbReference>
<feature type="disulfide bond" evidence="5">
    <location>
        <begin position="144"/>
        <end position="155"/>
    </location>
</feature>
<dbReference type="GO" id="GO:0005615">
    <property type="term" value="C:extracellular space"/>
    <property type="evidence" value="ECO:0007669"/>
    <property type="project" value="TreeGrafter"/>
</dbReference>
<dbReference type="GO" id="GO:0016020">
    <property type="term" value="C:membrane"/>
    <property type="evidence" value="ECO:0007669"/>
    <property type="project" value="GOC"/>
</dbReference>
<evidence type="ECO:0000256" key="5">
    <source>
        <dbReference type="PIRSR" id="PIRSR000948-2"/>
    </source>
</evidence>
<dbReference type="GO" id="GO:0016798">
    <property type="term" value="F:hydrolase activity, acting on glycosyl bonds"/>
    <property type="evidence" value="ECO:0007669"/>
    <property type="project" value="UniProtKB-KW"/>
</dbReference>
<dbReference type="PIRSF" id="PIRSF000948">
    <property type="entry name" value="Sphingomy_PDE"/>
    <property type="match status" value="1"/>
</dbReference>
<feature type="disulfide bond" evidence="5">
    <location>
        <begin position="643"/>
        <end position="647"/>
    </location>
</feature>
<dbReference type="STRING" id="743788.S8FT12"/>
<feature type="binding site" evidence="4">
    <location>
        <position position="313"/>
    </location>
    <ligand>
        <name>Zn(2+)</name>
        <dbReference type="ChEBI" id="CHEBI:29105"/>
        <label>2</label>
    </ligand>
</feature>
<organism evidence="8 9">
    <name type="scientific">Fomitopsis schrenkii</name>
    <name type="common">Brown rot fungus</name>
    <dbReference type="NCBI Taxonomy" id="2126942"/>
    <lineage>
        <taxon>Eukaryota</taxon>
        <taxon>Fungi</taxon>
        <taxon>Dikarya</taxon>
        <taxon>Basidiomycota</taxon>
        <taxon>Agaricomycotina</taxon>
        <taxon>Agaricomycetes</taxon>
        <taxon>Polyporales</taxon>
        <taxon>Fomitopsis</taxon>
    </lineage>
</organism>
<dbReference type="InterPro" id="IPR041805">
    <property type="entry name" value="ASMase/PPN1_MPP"/>
</dbReference>
<dbReference type="Gene3D" id="3.60.21.10">
    <property type="match status" value="1"/>
</dbReference>
<keyword evidence="1 3" id="KW-0378">Hydrolase</keyword>
<feature type="binding site" evidence="4">
    <location>
        <position position="235"/>
    </location>
    <ligand>
        <name>Zn(2+)</name>
        <dbReference type="ChEBI" id="CHEBI:29105"/>
        <label>1</label>
    </ligand>
</feature>
<dbReference type="GO" id="GO:0046872">
    <property type="term" value="F:metal ion binding"/>
    <property type="evidence" value="ECO:0007669"/>
    <property type="project" value="UniProtKB-KW"/>
</dbReference>
<dbReference type="InterPro" id="IPR011160">
    <property type="entry name" value="Sphingomy_PDE"/>
</dbReference>
<reference evidence="8 9" key="1">
    <citation type="journal article" date="2012" name="Science">
        <title>The Paleozoic origin of enzymatic lignin decomposition reconstructed from 31 fungal genomes.</title>
        <authorList>
            <person name="Floudas D."/>
            <person name="Binder M."/>
            <person name="Riley R."/>
            <person name="Barry K."/>
            <person name="Blanchette R.A."/>
            <person name="Henrissat B."/>
            <person name="Martinez A.T."/>
            <person name="Otillar R."/>
            <person name="Spatafora J.W."/>
            <person name="Yadav J.S."/>
            <person name="Aerts A."/>
            <person name="Benoit I."/>
            <person name="Boyd A."/>
            <person name="Carlson A."/>
            <person name="Copeland A."/>
            <person name="Coutinho P.M."/>
            <person name="de Vries R.P."/>
            <person name="Ferreira P."/>
            <person name="Findley K."/>
            <person name="Foster B."/>
            <person name="Gaskell J."/>
            <person name="Glotzer D."/>
            <person name="Gorecki P."/>
            <person name="Heitman J."/>
            <person name="Hesse C."/>
            <person name="Hori C."/>
            <person name="Igarashi K."/>
            <person name="Jurgens J.A."/>
            <person name="Kallen N."/>
            <person name="Kersten P."/>
            <person name="Kohler A."/>
            <person name="Kuees U."/>
            <person name="Kumar T.K.A."/>
            <person name="Kuo A."/>
            <person name="LaButti K."/>
            <person name="Larrondo L.F."/>
            <person name="Lindquist E."/>
            <person name="Ling A."/>
            <person name="Lombard V."/>
            <person name="Lucas S."/>
            <person name="Lundell T."/>
            <person name="Martin R."/>
            <person name="McLaughlin D.J."/>
            <person name="Morgenstern I."/>
            <person name="Morin E."/>
            <person name="Murat C."/>
            <person name="Nagy L.G."/>
            <person name="Nolan M."/>
            <person name="Ohm R.A."/>
            <person name="Patyshakuliyeva A."/>
            <person name="Rokas A."/>
            <person name="Ruiz-Duenas F.J."/>
            <person name="Sabat G."/>
            <person name="Salamov A."/>
            <person name="Samejima M."/>
            <person name="Schmutz J."/>
            <person name="Slot J.C."/>
            <person name="St John F."/>
            <person name="Stenlid J."/>
            <person name="Sun H."/>
            <person name="Sun S."/>
            <person name="Syed K."/>
            <person name="Tsang A."/>
            <person name="Wiebenga A."/>
            <person name="Young D."/>
            <person name="Pisabarro A."/>
            <person name="Eastwood D.C."/>
            <person name="Martin F."/>
            <person name="Cullen D."/>
            <person name="Grigoriev I.V."/>
            <person name="Hibbett D.S."/>
        </authorList>
    </citation>
    <scope>NUCLEOTIDE SEQUENCE</scope>
    <source>
        <strain evidence="9">FP-58527</strain>
    </source>
</reference>
<feature type="disulfide bond" evidence="5">
    <location>
        <begin position="115"/>
        <end position="193"/>
    </location>
</feature>
<evidence type="ECO:0000313" key="9">
    <source>
        <dbReference type="Proteomes" id="UP000015241"/>
    </source>
</evidence>
<evidence type="ECO:0000313" key="8">
    <source>
        <dbReference type="EMBL" id="EPT01325.1"/>
    </source>
</evidence>
<accession>S8FT12</accession>
<evidence type="ECO:0000256" key="6">
    <source>
        <dbReference type="SAM" id="SignalP"/>
    </source>
</evidence>